<comment type="caution">
    <text evidence="3">The sequence shown here is derived from an EMBL/GenBank/DDBJ whole genome shotgun (WGS) entry which is preliminary data.</text>
</comment>
<protein>
    <recommendedName>
        <fullName evidence="5">Lipoprotein</fullName>
    </recommendedName>
</protein>
<keyword evidence="4" id="KW-1185">Reference proteome</keyword>
<evidence type="ECO:0008006" key="5">
    <source>
        <dbReference type="Google" id="ProtNLM"/>
    </source>
</evidence>
<dbReference type="AlphaFoldDB" id="A0A4V2NGM8"/>
<proteinExistence type="predicted"/>
<dbReference type="PROSITE" id="PS51257">
    <property type="entry name" value="PROKAR_LIPOPROTEIN"/>
    <property type="match status" value="1"/>
</dbReference>
<accession>A0A4V2NGM8</accession>
<evidence type="ECO:0000256" key="2">
    <source>
        <dbReference type="SAM" id="SignalP"/>
    </source>
</evidence>
<evidence type="ECO:0000256" key="1">
    <source>
        <dbReference type="SAM" id="MobiDB-lite"/>
    </source>
</evidence>
<evidence type="ECO:0000313" key="4">
    <source>
        <dbReference type="Proteomes" id="UP000294200"/>
    </source>
</evidence>
<dbReference type="Proteomes" id="UP000294200">
    <property type="component" value="Unassembled WGS sequence"/>
</dbReference>
<evidence type="ECO:0000313" key="3">
    <source>
        <dbReference type="EMBL" id="TCG05548.1"/>
    </source>
</evidence>
<name>A0A4V2NGM8_9BURK</name>
<gene>
    <name evidence="3" type="ORF">BZM27_32875</name>
</gene>
<reference evidence="3 4" key="1">
    <citation type="submission" date="2017-02" db="EMBL/GenBank/DDBJ databases">
        <title>Paraburkholderia sophoroidis sp. nov. and Paraburkholderia steynii sp. nov. rhizobial symbionts of the fynbos legume Hypocalyptus sophoroides.</title>
        <authorList>
            <person name="Steenkamp E.T."/>
            <person name="Beukes C.W."/>
            <person name="Van Zyl E."/>
            <person name="Avontuur J."/>
            <person name="Chan W.Y."/>
            <person name="Hassen A."/>
            <person name="Palmer M."/>
            <person name="Mthombeni L."/>
            <person name="Phalane F."/>
            <person name="Sereme K."/>
            <person name="Venter S.N."/>
        </authorList>
    </citation>
    <scope>NUCLEOTIDE SEQUENCE [LARGE SCALE GENOMIC DNA]</scope>
    <source>
        <strain evidence="3 4">HC1.1ba</strain>
    </source>
</reference>
<feature type="chain" id="PRO_5020621135" description="Lipoprotein" evidence="2">
    <location>
        <begin position="19"/>
        <end position="62"/>
    </location>
</feature>
<keyword evidence="2" id="KW-0732">Signal</keyword>
<organism evidence="3 4">
    <name type="scientific">Paraburkholderia steynii</name>
    <dbReference type="NCBI Taxonomy" id="1245441"/>
    <lineage>
        <taxon>Bacteria</taxon>
        <taxon>Pseudomonadati</taxon>
        <taxon>Pseudomonadota</taxon>
        <taxon>Betaproteobacteria</taxon>
        <taxon>Burkholderiales</taxon>
        <taxon>Burkholderiaceae</taxon>
        <taxon>Paraburkholderia</taxon>
    </lineage>
</organism>
<sequence>MKPVLGKVVAAALITALAAGTVACQRSGGSNGNTAGTAGMSGPAATSDSEAAGIGRPSGASQ</sequence>
<dbReference type="EMBL" id="MWML01000160">
    <property type="protein sequence ID" value="TCG05548.1"/>
    <property type="molecule type" value="Genomic_DNA"/>
</dbReference>
<feature type="signal peptide" evidence="2">
    <location>
        <begin position="1"/>
        <end position="18"/>
    </location>
</feature>
<feature type="region of interest" description="Disordered" evidence="1">
    <location>
        <begin position="25"/>
        <end position="62"/>
    </location>
</feature>